<dbReference type="EMBL" id="JANUGX010000015">
    <property type="protein sequence ID" value="MCS0590250.1"/>
    <property type="molecule type" value="Genomic_DNA"/>
</dbReference>
<proteinExistence type="predicted"/>
<dbReference type="Proteomes" id="UP001205560">
    <property type="component" value="Unassembled WGS sequence"/>
</dbReference>
<reference evidence="1 2" key="1">
    <citation type="submission" date="2022-08" db="EMBL/GenBank/DDBJ databases">
        <title>Reclassification of Massilia species as members of the genera Telluria, Duganella, Pseudoduganella, Mokoshia gen. nov. and Zemynaea gen. nov. using orthogonal and non-orthogonal genome-based approaches.</title>
        <authorList>
            <person name="Bowman J.P."/>
        </authorList>
    </citation>
    <scope>NUCLEOTIDE SEQUENCE [LARGE SCALE GENOMIC DNA]</scope>
    <source>
        <strain evidence="1 2">LMG 28164</strain>
    </source>
</reference>
<gene>
    <name evidence="1" type="ORF">NX782_13715</name>
</gene>
<protein>
    <submittedName>
        <fullName evidence="1">Uncharacterized protein</fullName>
    </submittedName>
</protein>
<name>A0ABT2A8X1_9BURK</name>
<keyword evidence="2" id="KW-1185">Reference proteome</keyword>
<organism evidence="1 2">
    <name type="scientific">Massilia norwichensis</name>
    <dbReference type="NCBI Taxonomy" id="1442366"/>
    <lineage>
        <taxon>Bacteria</taxon>
        <taxon>Pseudomonadati</taxon>
        <taxon>Pseudomonadota</taxon>
        <taxon>Betaproteobacteria</taxon>
        <taxon>Burkholderiales</taxon>
        <taxon>Oxalobacteraceae</taxon>
        <taxon>Telluria group</taxon>
        <taxon>Massilia</taxon>
    </lineage>
</organism>
<dbReference type="RefSeq" id="WP_258846026.1">
    <property type="nucleotide sequence ID" value="NZ_JANUGX010000015.1"/>
</dbReference>
<comment type="caution">
    <text evidence="1">The sequence shown here is derived from an EMBL/GenBank/DDBJ whole genome shotgun (WGS) entry which is preliminary data.</text>
</comment>
<evidence type="ECO:0000313" key="2">
    <source>
        <dbReference type="Proteomes" id="UP001205560"/>
    </source>
</evidence>
<evidence type="ECO:0000313" key="1">
    <source>
        <dbReference type="EMBL" id="MCS0590250.1"/>
    </source>
</evidence>
<accession>A0ABT2A8X1</accession>
<sequence>MRVYQFRHVGLALQSSLDVAVEFRYDIRLCRFALDQLSICILPAAIHRSNLAFDCAVCEETESIADEWKMSKAQ</sequence>